<dbReference type="Gene3D" id="3.40.50.2300">
    <property type="match status" value="2"/>
</dbReference>
<dbReference type="Pfam" id="PF00356">
    <property type="entry name" value="LacI"/>
    <property type="match status" value="1"/>
</dbReference>
<name>A0A1H7T8W3_OLID1</name>
<dbReference type="InterPro" id="IPR010982">
    <property type="entry name" value="Lambda_DNA-bd_dom_sf"/>
</dbReference>
<reference evidence="6" key="1">
    <citation type="submission" date="2016-10" db="EMBL/GenBank/DDBJ databases">
        <authorList>
            <person name="Varghese N."/>
            <person name="Submissions S."/>
        </authorList>
    </citation>
    <scope>NUCLEOTIDE SEQUENCE [LARGE SCALE GENOMIC DNA]</scope>
    <source>
        <strain evidence="6">DSM 18733</strain>
    </source>
</reference>
<evidence type="ECO:0000259" key="4">
    <source>
        <dbReference type="PROSITE" id="PS50932"/>
    </source>
</evidence>
<dbReference type="CDD" id="cd19977">
    <property type="entry name" value="PBP1_EndR-like"/>
    <property type="match status" value="1"/>
</dbReference>
<evidence type="ECO:0000313" key="5">
    <source>
        <dbReference type="EMBL" id="SEL80267.1"/>
    </source>
</evidence>
<dbReference type="CDD" id="cd01392">
    <property type="entry name" value="HTH_LacI"/>
    <property type="match status" value="1"/>
</dbReference>
<dbReference type="Pfam" id="PF00532">
    <property type="entry name" value="Peripla_BP_1"/>
    <property type="match status" value="1"/>
</dbReference>
<dbReference type="Proteomes" id="UP000199421">
    <property type="component" value="Unassembled WGS sequence"/>
</dbReference>
<keyword evidence="1" id="KW-0805">Transcription regulation</keyword>
<dbReference type="PROSITE" id="PS50932">
    <property type="entry name" value="HTH_LACI_2"/>
    <property type="match status" value="1"/>
</dbReference>
<dbReference type="SMART" id="SM00354">
    <property type="entry name" value="HTH_LACI"/>
    <property type="match status" value="1"/>
</dbReference>
<dbReference type="InterPro" id="IPR028082">
    <property type="entry name" value="Peripla_BP_I"/>
</dbReference>
<keyword evidence="3" id="KW-0804">Transcription</keyword>
<dbReference type="InterPro" id="IPR000843">
    <property type="entry name" value="HTH_LacI"/>
</dbReference>
<organism evidence="5 6">
    <name type="scientific">Olivibacter domesticus</name>
    <name type="common">Pseudosphingobacterium domesticum</name>
    <dbReference type="NCBI Taxonomy" id="407022"/>
    <lineage>
        <taxon>Bacteria</taxon>
        <taxon>Pseudomonadati</taxon>
        <taxon>Bacteroidota</taxon>
        <taxon>Sphingobacteriia</taxon>
        <taxon>Sphingobacteriales</taxon>
        <taxon>Sphingobacteriaceae</taxon>
        <taxon>Olivibacter</taxon>
    </lineage>
</organism>
<dbReference type="SUPFAM" id="SSF53822">
    <property type="entry name" value="Periplasmic binding protein-like I"/>
    <property type="match status" value="1"/>
</dbReference>
<dbReference type="PANTHER" id="PTHR30146">
    <property type="entry name" value="LACI-RELATED TRANSCRIPTIONAL REPRESSOR"/>
    <property type="match status" value="1"/>
</dbReference>
<dbReference type="RefSeq" id="WP_093326546.1">
    <property type="nucleotide sequence ID" value="NZ_FOAF01000004.1"/>
</dbReference>
<keyword evidence="6" id="KW-1185">Reference proteome</keyword>
<dbReference type="GO" id="GO:0000976">
    <property type="term" value="F:transcription cis-regulatory region binding"/>
    <property type="evidence" value="ECO:0007669"/>
    <property type="project" value="TreeGrafter"/>
</dbReference>
<dbReference type="SUPFAM" id="SSF47413">
    <property type="entry name" value="lambda repressor-like DNA-binding domains"/>
    <property type="match status" value="1"/>
</dbReference>
<dbReference type="Gene3D" id="1.10.260.40">
    <property type="entry name" value="lambda repressor-like DNA-binding domains"/>
    <property type="match status" value="1"/>
</dbReference>
<keyword evidence="2" id="KW-0238">DNA-binding</keyword>
<dbReference type="STRING" id="407022.SAMN05661044_03390"/>
<accession>A0A1H7T8W3</accession>
<feature type="domain" description="HTH lacI-type" evidence="4">
    <location>
        <begin position="5"/>
        <end position="62"/>
    </location>
</feature>
<protein>
    <submittedName>
        <fullName evidence="5">Transcriptional regulator, LacI family</fullName>
    </submittedName>
</protein>
<dbReference type="PANTHER" id="PTHR30146:SF109">
    <property type="entry name" value="HTH-TYPE TRANSCRIPTIONAL REGULATOR GALS"/>
    <property type="match status" value="1"/>
</dbReference>
<evidence type="ECO:0000256" key="1">
    <source>
        <dbReference type="ARBA" id="ARBA00023015"/>
    </source>
</evidence>
<proteinExistence type="predicted"/>
<sequence length="341" mass="38533">MNKKVSLKDIAKAVGVSTALVSYVLNNKEKEARVGKQIAEVIRKKAAELNYQPNQIAKSLKSGKSFTIGLIVADISNPFFANIARTIEDEAKKNNYTVIFGSSDENAEKSQDLMDVLIKRQVDGFIIAPTEHTEAQINYLNASNIPFVLIDRYFPEIKTNYVITDNFKAAYQATSHLINNGYKRIAMIAYKSNLIHMQERIKGYTMAIKDHKVKSVKPLLFEVAYDHAELEIQKQIESLINGGQTIDALFFATNTLSIYGLKFLNNKRLKIPDDVAIVCFDEGDAFDFFYCPLTYVKQPLIEVARQAVKILVNQISHPKQDETQVLLDSDLIIRESSRKTK</sequence>
<dbReference type="GO" id="GO:0003700">
    <property type="term" value="F:DNA-binding transcription factor activity"/>
    <property type="evidence" value="ECO:0007669"/>
    <property type="project" value="TreeGrafter"/>
</dbReference>
<dbReference type="AlphaFoldDB" id="A0A1H7T8W3"/>
<dbReference type="EMBL" id="FOAF01000004">
    <property type="protein sequence ID" value="SEL80267.1"/>
    <property type="molecule type" value="Genomic_DNA"/>
</dbReference>
<gene>
    <name evidence="5" type="ORF">SAMN05661044_03390</name>
</gene>
<dbReference type="InterPro" id="IPR001761">
    <property type="entry name" value="Peripla_BP/Lac1_sug-bd_dom"/>
</dbReference>
<evidence type="ECO:0000256" key="3">
    <source>
        <dbReference type="ARBA" id="ARBA00023163"/>
    </source>
</evidence>
<evidence type="ECO:0000313" key="6">
    <source>
        <dbReference type="Proteomes" id="UP000199421"/>
    </source>
</evidence>
<evidence type="ECO:0000256" key="2">
    <source>
        <dbReference type="ARBA" id="ARBA00023125"/>
    </source>
</evidence>
<dbReference type="OrthoDB" id="9803256at2"/>